<keyword evidence="8" id="KW-1185">Reference proteome</keyword>
<accession>A0A1J1J4Y4</accession>
<evidence type="ECO:0000256" key="6">
    <source>
        <dbReference type="RuleBase" id="RU363053"/>
    </source>
</evidence>
<evidence type="ECO:0000256" key="2">
    <source>
        <dbReference type="ARBA" id="ARBA00006824"/>
    </source>
</evidence>
<dbReference type="OrthoDB" id="5345392at2759"/>
<name>A0A1J1J4Y4_9DIPT</name>
<dbReference type="PANTHER" id="PTHR11266:SF8">
    <property type="entry name" value="MPV17-LIKE PROTEIN 2"/>
    <property type="match status" value="1"/>
</dbReference>
<dbReference type="PANTHER" id="PTHR11266">
    <property type="entry name" value="PEROXISOMAL MEMBRANE PROTEIN 2, PXMP2 MPV17"/>
    <property type="match status" value="1"/>
</dbReference>
<dbReference type="Pfam" id="PF04117">
    <property type="entry name" value="Mpv17_PMP22"/>
    <property type="match status" value="1"/>
</dbReference>
<dbReference type="GO" id="GO:0016020">
    <property type="term" value="C:membrane"/>
    <property type="evidence" value="ECO:0007669"/>
    <property type="project" value="UniProtKB-SubCell"/>
</dbReference>
<keyword evidence="4" id="KW-1133">Transmembrane helix</keyword>
<keyword evidence="5" id="KW-0472">Membrane</keyword>
<dbReference type="AlphaFoldDB" id="A0A1J1J4Y4"/>
<evidence type="ECO:0000256" key="4">
    <source>
        <dbReference type="ARBA" id="ARBA00022989"/>
    </source>
</evidence>
<evidence type="ECO:0000256" key="5">
    <source>
        <dbReference type="ARBA" id="ARBA00023136"/>
    </source>
</evidence>
<keyword evidence="3" id="KW-0812">Transmembrane</keyword>
<dbReference type="GO" id="GO:0005739">
    <property type="term" value="C:mitochondrion"/>
    <property type="evidence" value="ECO:0007669"/>
    <property type="project" value="TreeGrafter"/>
</dbReference>
<gene>
    <name evidence="7" type="primary">putative Mpv17-like protein 2</name>
    <name evidence="7" type="ORF">CLUMA_CG020437</name>
</gene>
<dbReference type="STRING" id="568069.A0A1J1J4Y4"/>
<comment type="subcellular location">
    <subcellularLocation>
        <location evidence="1">Membrane</location>
        <topology evidence="1">Multi-pass membrane protein</topology>
    </subcellularLocation>
</comment>
<dbReference type="EMBL" id="CVRI01000072">
    <property type="protein sequence ID" value="CRL07469.1"/>
    <property type="molecule type" value="Genomic_DNA"/>
</dbReference>
<evidence type="ECO:0000313" key="8">
    <source>
        <dbReference type="Proteomes" id="UP000183832"/>
    </source>
</evidence>
<dbReference type="GO" id="GO:0061668">
    <property type="term" value="P:mitochondrial ribosome assembly"/>
    <property type="evidence" value="ECO:0007669"/>
    <property type="project" value="TreeGrafter"/>
</dbReference>
<dbReference type="InterPro" id="IPR007248">
    <property type="entry name" value="Mpv17_PMP22"/>
</dbReference>
<sequence>MINLFRRLKYISQMAFSDKYLLGTNCIISISLSSVGDVIEQQLEIYKKEIDKWDGIRTRNMAASGMTVGIFCHYWYKLLDNKLPGRNFNAVIKKVLVDQTIASPIVIFLFFATLGVMRSASFSETSEEIKHKFIRLYKAEWIVWPTAQVINFWILPNRFRVLYDNTISLGYDVYTSYVINEPIPTNQSQPQQLQPQDKTLDVINKNQNFIQS</sequence>
<evidence type="ECO:0000256" key="3">
    <source>
        <dbReference type="ARBA" id="ARBA00022692"/>
    </source>
</evidence>
<dbReference type="Proteomes" id="UP000183832">
    <property type="component" value="Unassembled WGS sequence"/>
</dbReference>
<evidence type="ECO:0000256" key="1">
    <source>
        <dbReference type="ARBA" id="ARBA00004141"/>
    </source>
</evidence>
<comment type="similarity">
    <text evidence="2 6">Belongs to the peroxisomal membrane protein PXMP2/4 family.</text>
</comment>
<reference evidence="7 8" key="1">
    <citation type="submission" date="2015-04" db="EMBL/GenBank/DDBJ databases">
        <authorList>
            <person name="Syromyatnikov M.Y."/>
            <person name="Popov V.N."/>
        </authorList>
    </citation>
    <scope>NUCLEOTIDE SEQUENCE [LARGE SCALE GENOMIC DNA]</scope>
</reference>
<protein>
    <submittedName>
        <fullName evidence="7">CLUMA_CG020437, isoform A</fullName>
    </submittedName>
</protein>
<organism evidence="7 8">
    <name type="scientific">Clunio marinus</name>
    <dbReference type="NCBI Taxonomy" id="568069"/>
    <lineage>
        <taxon>Eukaryota</taxon>
        <taxon>Metazoa</taxon>
        <taxon>Ecdysozoa</taxon>
        <taxon>Arthropoda</taxon>
        <taxon>Hexapoda</taxon>
        <taxon>Insecta</taxon>
        <taxon>Pterygota</taxon>
        <taxon>Neoptera</taxon>
        <taxon>Endopterygota</taxon>
        <taxon>Diptera</taxon>
        <taxon>Nematocera</taxon>
        <taxon>Chironomoidea</taxon>
        <taxon>Chironomidae</taxon>
        <taxon>Clunio</taxon>
    </lineage>
</organism>
<evidence type="ECO:0000313" key="7">
    <source>
        <dbReference type="EMBL" id="CRL07469.1"/>
    </source>
</evidence>
<proteinExistence type="inferred from homology"/>